<evidence type="ECO:0000256" key="1">
    <source>
        <dbReference type="ARBA" id="ARBA00003767"/>
    </source>
</evidence>
<evidence type="ECO:0000256" key="11">
    <source>
        <dbReference type="ARBA" id="ARBA00023242"/>
    </source>
</evidence>
<feature type="domain" description="C2H2-type" evidence="13">
    <location>
        <begin position="92"/>
        <end position="119"/>
    </location>
</feature>
<evidence type="ECO:0000313" key="15">
    <source>
        <dbReference type="Proteomes" id="UP000821853"/>
    </source>
</evidence>
<dbReference type="SUPFAM" id="SSF57667">
    <property type="entry name" value="beta-beta-alpha zinc fingers"/>
    <property type="match status" value="2"/>
</dbReference>
<proteinExistence type="inferred from homology"/>
<evidence type="ECO:0000256" key="4">
    <source>
        <dbReference type="ARBA" id="ARBA00022723"/>
    </source>
</evidence>
<dbReference type="GO" id="GO:0010468">
    <property type="term" value="P:regulation of gene expression"/>
    <property type="evidence" value="ECO:0007669"/>
    <property type="project" value="TreeGrafter"/>
</dbReference>
<comment type="similarity">
    <text evidence="3">Belongs to the krueppel C2H2-type zinc-finger protein family.</text>
</comment>
<dbReference type="InterPro" id="IPR050331">
    <property type="entry name" value="Zinc_finger"/>
</dbReference>
<gene>
    <name evidence="14" type="ORF">HPB48_020245</name>
</gene>
<evidence type="ECO:0000256" key="3">
    <source>
        <dbReference type="ARBA" id="ARBA00006991"/>
    </source>
</evidence>
<dbReference type="GO" id="GO:0008270">
    <property type="term" value="F:zinc ion binding"/>
    <property type="evidence" value="ECO:0007669"/>
    <property type="project" value="UniProtKB-KW"/>
</dbReference>
<keyword evidence="6 12" id="KW-0863">Zinc-finger</keyword>
<dbReference type="OrthoDB" id="6423505at2759"/>
<dbReference type="InterPro" id="IPR013087">
    <property type="entry name" value="Znf_C2H2_type"/>
</dbReference>
<keyword evidence="11" id="KW-0539">Nucleus</keyword>
<dbReference type="PANTHER" id="PTHR16515">
    <property type="entry name" value="PR DOMAIN ZINC FINGER PROTEIN"/>
    <property type="match status" value="1"/>
</dbReference>
<evidence type="ECO:0000256" key="10">
    <source>
        <dbReference type="ARBA" id="ARBA00023163"/>
    </source>
</evidence>
<keyword evidence="9" id="KW-0238">DNA-binding</keyword>
<dbReference type="Pfam" id="PF00096">
    <property type="entry name" value="zf-C2H2"/>
    <property type="match status" value="2"/>
</dbReference>
<evidence type="ECO:0000256" key="6">
    <source>
        <dbReference type="ARBA" id="ARBA00022771"/>
    </source>
</evidence>
<dbReference type="SMART" id="SM00355">
    <property type="entry name" value="ZnF_C2H2"/>
    <property type="match status" value="4"/>
</dbReference>
<dbReference type="Gene3D" id="3.30.160.60">
    <property type="entry name" value="Classic Zinc Finger"/>
    <property type="match status" value="4"/>
</dbReference>
<evidence type="ECO:0000256" key="5">
    <source>
        <dbReference type="ARBA" id="ARBA00022737"/>
    </source>
</evidence>
<keyword evidence="15" id="KW-1185">Reference proteome</keyword>
<protein>
    <recommendedName>
        <fullName evidence="13">C2H2-type domain-containing protein</fullName>
    </recommendedName>
</protein>
<reference evidence="14 15" key="1">
    <citation type="journal article" date="2020" name="Cell">
        <title>Large-Scale Comparative Analyses of Tick Genomes Elucidate Their Genetic Diversity and Vector Capacities.</title>
        <authorList>
            <consortium name="Tick Genome and Microbiome Consortium (TIGMIC)"/>
            <person name="Jia N."/>
            <person name="Wang J."/>
            <person name="Shi W."/>
            <person name="Du L."/>
            <person name="Sun Y."/>
            <person name="Zhan W."/>
            <person name="Jiang J.F."/>
            <person name="Wang Q."/>
            <person name="Zhang B."/>
            <person name="Ji P."/>
            <person name="Bell-Sakyi L."/>
            <person name="Cui X.M."/>
            <person name="Yuan T.T."/>
            <person name="Jiang B.G."/>
            <person name="Yang W.F."/>
            <person name="Lam T.T."/>
            <person name="Chang Q.C."/>
            <person name="Ding S.J."/>
            <person name="Wang X.J."/>
            <person name="Zhu J.G."/>
            <person name="Ruan X.D."/>
            <person name="Zhao L."/>
            <person name="Wei J.T."/>
            <person name="Ye R.Z."/>
            <person name="Que T.C."/>
            <person name="Du C.H."/>
            <person name="Zhou Y.H."/>
            <person name="Cheng J.X."/>
            <person name="Dai P.F."/>
            <person name="Guo W.B."/>
            <person name="Han X.H."/>
            <person name="Huang E.J."/>
            <person name="Li L.F."/>
            <person name="Wei W."/>
            <person name="Gao Y.C."/>
            <person name="Liu J.Z."/>
            <person name="Shao H.Z."/>
            <person name="Wang X."/>
            <person name="Wang C.C."/>
            <person name="Yang T.C."/>
            <person name="Huo Q.B."/>
            <person name="Li W."/>
            <person name="Chen H.Y."/>
            <person name="Chen S.E."/>
            <person name="Zhou L.G."/>
            <person name="Ni X.B."/>
            <person name="Tian J.H."/>
            <person name="Sheng Y."/>
            <person name="Liu T."/>
            <person name="Pan Y.S."/>
            <person name="Xia L.Y."/>
            <person name="Li J."/>
            <person name="Zhao F."/>
            <person name="Cao W.C."/>
        </authorList>
    </citation>
    <scope>NUCLEOTIDE SEQUENCE [LARGE SCALE GENOMIC DNA]</scope>
    <source>
        <strain evidence="14">HaeL-2018</strain>
    </source>
</reference>
<comment type="caution">
    <text evidence="14">The sequence shown here is derived from an EMBL/GenBank/DDBJ whole genome shotgun (WGS) entry which is preliminary data.</text>
</comment>
<evidence type="ECO:0000259" key="13">
    <source>
        <dbReference type="PROSITE" id="PS50157"/>
    </source>
</evidence>
<dbReference type="PROSITE" id="PS00028">
    <property type="entry name" value="ZINC_FINGER_C2H2_1"/>
    <property type="match status" value="4"/>
</dbReference>
<comment type="subcellular location">
    <subcellularLocation>
        <location evidence="2">Nucleus</location>
    </subcellularLocation>
</comment>
<organism evidence="14 15">
    <name type="scientific">Haemaphysalis longicornis</name>
    <name type="common">Bush tick</name>
    <dbReference type="NCBI Taxonomy" id="44386"/>
    <lineage>
        <taxon>Eukaryota</taxon>
        <taxon>Metazoa</taxon>
        <taxon>Ecdysozoa</taxon>
        <taxon>Arthropoda</taxon>
        <taxon>Chelicerata</taxon>
        <taxon>Arachnida</taxon>
        <taxon>Acari</taxon>
        <taxon>Parasitiformes</taxon>
        <taxon>Ixodida</taxon>
        <taxon>Ixodoidea</taxon>
        <taxon>Ixodidae</taxon>
        <taxon>Haemaphysalinae</taxon>
        <taxon>Haemaphysalis</taxon>
    </lineage>
</organism>
<evidence type="ECO:0000256" key="2">
    <source>
        <dbReference type="ARBA" id="ARBA00004123"/>
    </source>
</evidence>
<dbReference type="InterPro" id="IPR036236">
    <property type="entry name" value="Znf_C2H2_sf"/>
</dbReference>
<keyword evidence="5" id="KW-0677">Repeat</keyword>
<feature type="domain" description="C2H2-type" evidence="13">
    <location>
        <begin position="120"/>
        <end position="148"/>
    </location>
</feature>
<dbReference type="VEuPathDB" id="VectorBase:HLOH_059034"/>
<evidence type="ECO:0000256" key="9">
    <source>
        <dbReference type="ARBA" id="ARBA00023125"/>
    </source>
</evidence>
<dbReference type="PROSITE" id="PS50157">
    <property type="entry name" value="ZINC_FINGER_C2H2_2"/>
    <property type="match status" value="4"/>
</dbReference>
<evidence type="ECO:0000256" key="12">
    <source>
        <dbReference type="PROSITE-ProRule" id="PRU00042"/>
    </source>
</evidence>
<dbReference type="AlphaFoldDB" id="A0A9J6H1F2"/>
<accession>A0A9J6H1F2</accession>
<dbReference type="FunFam" id="3.30.160.60:FF:000771">
    <property type="entry name" value="zinc finger protein 648"/>
    <property type="match status" value="1"/>
</dbReference>
<dbReference type="FunFam" id="3.30.160.60:FF:000100">
    <property type="entry name" value="Zinc finger 45-like"/>
    <property type="match status" value="1"/>
</dbReference>
<dbReference type="GO" id="GO:0003677">
    <property type="term" value="F:DNA binding"/>
    <property type="evidence" value="ECO:0007669"/>
    <property type="project" value="UniProtKB-KW"/>
</dbReference>
<dbReference type="EMBL" id="JABSTR010000010">
    <property type="protein sequence ID" value="KAH9380801.1"/>
    <property type="molecule type" value="Genomic_DNA"/>
</dbReference>
<keyword evidence="10" id="KW-0804">Transcription</keyword>
<comment type="function">
    <text evidence="1">May be involved in transcriptional regulation.</text>
</comment>
<dbReference type="GO" id="GO:0005634">
    <property type="term" value="C:nucleus"/>
    <property type="evidence" value="ECO:0007669"/>
    <property type="project" value="UniProtKB-SubCell"/>
</dbReference>
<dbReference type="PANTHER" id="PTHR16515:SF66">
    <property type="entry name" value="C2H2-TYPE DOMAIN-CONTAINING PROTEIN"/>
    <property type="match status" value="1"/>
</dbReference>
<sequence>MQFPRGDVVGCGEEVTKLVESANMGAGRVCCTTAAGHHLVSFSREGTLWRHHREVHDKEKPHECELCGQRFSEAFKMARHKRLVHTRDGPVFMCPQCKKSFPLKEALNRHLLIHTGEKPYVCDTCGLGFTQLSTLKRHKMVVHDRQYPHHCPHCGKGLGSVRNLRDHLRTQHPGESEGAAGESRKEEEEKLILIDIVCFGRTSPGTRGRTPASGPSSAICVERASLRSASYGAPADSARQEEAPRVRGLQAELHPGLKPGPAPEKHAPTRWSLIRLLAVREGIHSQKPSE</sequence>
<name>A0A9J6H1F2_HAELO</name>
<feature type="domain" description="C2H2-type" evidence="13">
    <location>
        <begin position="62"/>
        <end position="90"/>
    </location>
</feature>
<keyword evidence="7" id="KW-0862">Zinc</keyword>
<evidence type="ECO:0000256" key="8">
    <source>
        <dbReference type="ARBA" id="ARBA00023015"/>
    </source>
</evidence>
<feature type="domain" description="C2H2-type" evidence="13">
    <location>
        <begin position="149"/>
        <end position="177"/>
    </location>
</feature>
<keyword evidence="8" id="KW-0805">Transcription regulation</keyword>
<evidence type="ECO:0000256" key="7">
    <source>
        <dbReference type="ARBA" id="ARBA00022833"/>
    </source>
</evidence>
<keyword evidence="4" id="KW-0479">Metal-binding</keyword>
<dbReference type="OMA" id="NCIICTT"/>
<evidence type="ECO:0000313" key="14">
    <source>
        <dbReference type="EMBL" id="KAH9380801.1"/>
    </source>
</evidence>
<dbReference type="Proteomes" id="UP000821853">
    <property type="component" value="Chromosome 8"/>
</dbReference>